<evidence type="ECO:0000256" key="5">
    <source>
        <dbReference type="SAM" id="MobiDB-lite"/>
    </source>
</evidence>
<dbReference type="CDD" id="cd02249">
    <property type="entry name" value="ZZ"/>
    <property type="match status" value="1"/>
</dbReference>
<dbReference type="Gene3D" id="2.60.40.10">
    <property type="entry name" value="Immunoglobulins"/>
    <property type="match status" value="1"/>
</dbReference>
<feature type="compositionally biased region" description="Basic and acidic residues" evidence="5">
    <location>
        <begin position="440"/>
        <end position="456"/>
    </location>
</feature>
<dbReference type="InterPro" id="IPR032350">
    <property type="entry name" value="Nbr1_FW"/>
</dbReference>
<feature type="compositionally biased region" description="Polar residues" evidence="5">
    <location>
        <begin position="198"/>
        <end position="208"/>
    </location>
</feature>
<comment type="caution">
    <text evidence="7">The sequence shown here is derived from an EMBL/GenBank/DDBJ whole genome shotgun (WGS) entry which is preliminary data.</text>
</comment>
<accession>A0A8H5GKY8</accession>
<dbReference type="InterPro" id="IPR013783">
    <property type="entry name" value="Ig-like_fold"/>
</dbReference>
<name>A0A8H5GKY8_9AGAR</name>
<dbReference type="Pfam" id="PF16158">
    <property type="entry name" value="N_BRCA1_IG"/>
    <property type="match status" value="1"/>
</dbReference>
<keyword evidence="8" id="KW-1185">Reference proteome</keyword>
<dbReference type="PANTHER" id="PTHR20930">
    <property type="entry name" value="OVARIAN CARCINOMA ANTIGEN CA125-RELATED"/>
    <property type="match status" value="1"/>
</dbReference>
<dbReference type="CDD" id="cd14947">
    <property type="entry name" value="NBR1_like"/>
    <property type="match status" value="1"/>
</dbReference>
<dbReference type="OrthoDB" id="661148at2759"/>
<evidence type="ECO:0000256" key="4">
    <source>
        <dbReference type="PROSITE-ProRule" id="PRU00228"/>
    </source>
</evidence>
<feature type="region of interest" description="Disordered" evidence="5">
    <location>
        <begin position="440"/>
        <end position="462"/>
    </location>
</feature>
<dbReference type="EMBL" id="JAACJN010000146">
    <property type="protein sequence ID" value="KAF5366933.1"/>
    <property type="molecule type" value="Genomic_DNA"/>
</dbReference>
<dbReference type="Pfam" id="PF00569">
    <property type="entry name" value="ZZ"/>
    <property type="match status" value="1"/>
</dbReference>
<dbReference type="SMART" id="SM00291">
    <property type="entry name" value="ZnF_ZZ"/>
    <property type="match status" value="2"/>
</dbReference>
<evidence type="ECO:0000259" key="6">
    <source>
        <dbReference type="PROSITE" id="PS50135"/>
    </source>
</evidence>
<proteinExistence type="predicted"/>
<dbReference type="AlphaFoldDB" id="A0A8H5GKY8"/>
<feature type="domain" description="ZZ-type" evidence="6">
    <location>
        <begin position="374"/>
        <end position="428"/>
    </location>
</feature>
<reference evidence="7 8" key="1">
    <citation type="journal article" date="2020" name="ISME J.">
        <title>Uncovering the hidden diversity of litter-decomposition mechanisms in mushroom-forming fungi.</title>
        <authorList>
            <person name="Floudas D."/>
            <person name="Bentzer J."/>
            <person name="Ahren D."/>
            <person name="Johansson T."/>
            <person name="Persson P."/>
            <person name="Tunlid A."/>
        </authorList>
    </citation>
    <scope>NUCLEOTIDE SEQUENCE [LARGE SCALE GENOMIC DNA]</scope>
    <source>
        <strain evidence="7 8">CBS 406.79</strain>
    </source>
</reference>
<feature type="region of interest" description="Disordered" evidence="5">
    <location>
        <begin position="191"/>
        <end position="226"/>
    </location>
</feature>
<feature type="region of interest" description="Disordered" evidence="5">
    <location>
        <begin position="334"/>
        <end position="368"/>
    </location>
</feature>
<evidence type="ECO:0000256" key="1">
    <source>
        <dbReference type="ARBA" id="ARBA00022723"/>
    </source>
</evidence>
<feature type="region of interest" description="Disordered" evidence="5">
    <location>
        <begin position="1024"/>
        <end position="1102"/>
    </location>
</feature>
<feature type="region of interest" description="Disordered" evidence="5">
    <location>
        <begin position="751"/>
        <end position="772"/>
    </location>
</feature>
<evidence type="ECO:0000313" key="7">
    <source>
        <dbReference type="EMBL" id="KAF5366933.1"/>
    </source>
</evidence>
<dbReference type="Gene3D" id="3.30.60.90">
    <property type="match status" value="1"/>
</dbReference>
<keyword evidence="2 4" id="KW-0863">Zinc-finger</keyword>
<dbReference type="Proteomes" id="UP000518752">
    <property type="component" value="Unassembled WGS sequence"/>
</dbReference>
<dbReference type="PANTHER" id="PTHR20930:SF0">
    <property type="entry name" value="PROTEIN ILRUN"/>
    <property type="match status" value="1"/>
</dbReference>
<dbReference type="SUPFAM" id="SSF57850">
    <property type="entry name" value="RING/U-box"/>
    <property type="match status" value="2"/>
</dbReference>
<dbReference type="GO" id="GO:0008270">
    <property type="term" value="F:zinc ion binding"/>
    <property type="evidence" value="ECO:0007669"/>
    <property type="project" value="UniProtKB-KW"/>
</dbReference>
<dbReference type="InterPro" id="IPR043145">
    <property type="entry name" value="Znf_ZZ_sf"/>
</dbReference>
<sequence length="1141" mass="124646">MFTVKATYRGEIRKLNLSAESPGFPTFEQLYNQLYRVFPISNSFILSRLLFSPGPGQGRVMVSSEVRTAEEYRLAVAPFNGRKWESPMLRFSVFDETPHKVPNHRQSSFPVADSSYGQISYSHIPPPPIIFSSRPSLQQPFGAESNAQTALDITQSTPSDAACCATSQAKRDIQDLLACFKTDLDRAIASLDPRPEGETTSQPSSSPASLLHQAPTAGIPVDSGSRSGVSLPSAPASLCQFNFCWCCGVIKQGPWFDCLKCDNKLCITCHATATASDCFVGTGPHVWEERMCVYCVENPTPVAAASPQRPITWSSLSLNHVGSPLLPSVPTMPPVTSAERPVDLATPTSLPSVPSSMPAVEPEGQRSNSPRIVHHGIICDVCSCTVKGVRHKCLDCPDYDLCTTCINAGAAERHNPFHEFFEISEPGRVVVHNVFSGSGEREASTVDSRHEHDRPTPRASPSAVHNATCNLCTSRIRGDRYIVQTMIHAASASRMSTSCIFFQALTPIAPSIINEQHPTHSFVRICTPDHYHCIHQDCPDFDLCQDCEALPIVVHPTTHPMLKIKDVSSVIPYVHSRAISPPLANHELTANEQEIYSRAHSPSGSYESGHMRNPSAGVEGMISPKILPPSPFYFKSESSRCPSPEYLLPTVDARTPSPTMTIPGALPAFYTLPPLESLSLSPILRTPPMQESTLPPLKSATELQEENRVPSPLWKRMPYPRPQSPPAIPGQYFANSPLRSVSGPETIYNYPTSASVTSDRESSPPRLSPNLHPSENFFPVRLPSVPRADSLSHVLPPVQSSTNSSFWPENYQEIRHLMDDEPSFSHRFPWSLARPQADEVRLPAEESPLILTRPSSSNTIPGSERSVHSLASILSSVYISSKSPLDPQVAGTPGASKRPVVPLHSITQSLSAEFVSDMSVPDGQVVAPGAEFIKKWVMRNGGIRAWPEGTVLVFVAGEPLANVNNDKPVATVLPGEEIELWTEELRAPETPGRYVSYYRLRDNEGQLFGQSIWIDITVSETSRRATPESSDEYLSSSSVIVMPEGPPTREDGPVAEPISPTLASSLDLAEEISDSDSVTSGSLLSMPDSDSDSDDELWEDSRTSVLVEGGTRATMRVSNEVQQPVDEYVVLYDESTSSEED</sequence>
<protein>
    <recommendedName>
        <fullName evidence="6">ZZ-type domain-containing protein</fullName>
    </recommendedName>
</protein>
<dbReference type="PROSITE" id="PS50135">
    <property type="entry name" value="ZF_ZZ_2"/>
    <property type="match status" value="1"/>
</dbReference>
<keyword evidence="3" id="KW-0862">Zinc</keyword>
<gene>
    <name evidence="7" type="ORF">D9757_010843</name>
</gene>
<feature type="compositionally biased region" description="Acidic residues" evidence="5">
    <location>
        <begin position="1089"/>
        <end position="1098"/>
    </location>
</feature>
<evidence type="ECO:0000313" key="8">
    <source>
        <dbReference type="Proteomes" id="UP000518752"/>
    </source>
</evidence>
<evidence type="ECO:0000256" key="3">
    <source>
        <dbReference type="ARBA" id="ARBA00022833"/>
    </source>
</evidence>
<feature type="compositionally biased region" description="Polar residues" evidence="5">
    <location>
        <begin position="346"/>
        <end position="355"/>
    </location>
</feature>
<dbReference type="InterPro" id="IPR000433">
    <property type="entry name" value="Znf_ZZ"/>
</dbReference>
<evidence type="ECO:0000256" key="2">
    <source>
        <dbReference type="ARBA" id="ARBA00022771"/>
    </source>
</evidence>
<keyword evidence="1" id="KW-0479">Metal-binding</keyword>
<organism evidence="7 8">
    <name type="scientific">Collybiopsis confluens</name>
    <dbReference type="NCBI Taxonomy" id="2823264"/>
    <lineage>
        <taxon>Eukaryota</taxon>
        <taxon>Fungi</taxon>
        <taxon>Dikarya</taxon>
        <taxon>Basidiomycota</taxon>
        <taxon>Agaricomycotina</taxon>
        <taxon>Agaricomycetes</taxon>
        <taxon>Agaricomycetidae</taxon>
        <taxon>Agaricales</taxon>
        <taxon>Marasmiineae</taxon>
        <taxon>Omphalotaceae</taxon>
        <taxon>Collybiopsis</taxon>
    </lineage>
</organism>